<evidence type="ECO:0000256" key="1">
    <source>
        <dbReference type="SAM" id="MobiDB-lite"/>
    </source>
</evidence>
<reference evidence="3" key="2">
    <citation type="submission" date="2023-05" db="EMBL/GenBank/DDBJ databases">
        <authorList>
            <consortium name="Lawrence Berkeley National Laboratory"/>
            <person name="Steindorff A."/>
            <person name="Hensen N."/>
            <person name="Bonometti L."/>
            <person name="Westerberg I."/>
            <person name="Brannstrom I.O."/>
            <person name="Guillou S."/>
            <person name="Cros-Aarteil S."/>
            <person name="Calhoun S."/>
            <person name="Haridas S."/>
            <person name="Kuo A."/>
            <person name="Mondo S."/>
            <person name="Pangilinan J."/>
            <person name="Riley R."/>
            <person name="Labutti K."/>
            <person name="Andreopoulos B."/>
            <person name="Lipzen A."/>
            <person name="Chen C."/>
            <person name="Yanf M."/>
            <person name="Daum C."/>
            <person name="Ng V."/>
            <person name="Clum A."/>
            <person name="Ohm R."/>
            <person name="Martin F."/>
            <person name="Silar P."/>
            <person name="Natvig D."/>
            <person name="Lalanne C."/>
            <person name="Gautier V."/>
            <person name="Ament-Velasquez S.L."/>
            <person name="Kruys A."/>
            <person name="Hutchinson M.I."/>
            <person name="Powell A.J."/>
            <person name="Barry K."/>
            <person name="Miller A.N."/>
            <person name="Grigoriev I.V."/>
            <person name="Debuchy R."/>
            <person name="Gladieux P."/>
            <person name="Thoren M.H."/>
            <person name="Johannesson H."/>
        </authorList>
    </citation>
    <scope>NUCLEOTIDE SEQUENCE</scope>
    <source>
        <strain evidence="3">CBS 315.58</strain>
    </source>
</reference>
<dbReference type="EMBL" id="MU863898">
    <property type="protein sequence ID" value="KAK4202370.1"/>
    <property type="molecule type" value="Genomic_DNA"/>
</dbReference>
<organism evidence="3 4">
    <name type="scientific">Triangularia verruculosa</name>
    <dbReference type="NCBI Taxonomy" id="2587418"/>
    <lineage>
        <taxon>Eukaryota</taxon>
        <taxon>Fungi</taxon>
        <taxon>Dikarya</taxon>
        <taxon>Ascomycota</taxon>
        <taxon>Pezizomycotina</taxon>
        <taxon>Sordariomycetes</taxon>
        <taxon>Sordariomycetidae</taxon>
        <taxon>Sordariales</taxon>
        <taxon>Podosporaceae</taxon>
        <taxon>Triangularia</taxon>
    </lineage>
</organism>
<evidence type="ECO:0000256" key="2">
    <source>
        <dbReference type="SAM" id="SignalP"/>
    </source>
</evidence>
<comment type="caution">
    <text evidence="3">The sequence shown here is derived from an EMBL/GenBank/DDBJ whole genome shotgun (WGS) entry which is preliminary data.</text>
</comment>
<accession>A0AAN6XNC4</accession>
<reference evidence="3" key="1">
    <citation type="journal article" date="2023" name="Mol. Phylogenet. Evol.">
        <title>Genome-scale phylogeny and comparative genomics of the fungal order Sordariales.</title>
        <authorList>
            <person name="Hensen N."/>
            <person name="Bonometti L."/>
            <person name="Westerberg I."/>
            <person name="Brannstrom I.O."/>
            <person name="Guillou S."/>
            <person name="Cros-Aarteil S."/>
            <person name="Calhoun S."/>
            <person name="Haridas S."/>
            <person name="Kuo A."/>
            <person name="Mondo S."/>
            <person name="Pangilinan J."/>
            <person name="Riley R."/>
            <person name="LaButti K."/>
            <person name="Andreopoulos B."/>
            <person name="Lipzen A."/>
            <person name="Chen C."/>
            <person name="Yan M."/>
            <person name="Daum C."/>
            <person name="Ng V."/>
            <person name="Clum A."/>
            <person name="Steindorff A."/>
            <person name="Ohm R.A."/>
            <person name="Martin F."/>
            <person name="Silar P."/>
            <person name="Natvig D.O."/>
            <person name="Lalanne C."/>
            <person name="Gautier V."/>
            <person name="Ament-Velasquez S.L."/>
            <person name="Kruys A."/>
            <person name="Hutchinson M.I."/>
            <person name="Powell A.J."/>
            <person name="Barry K."/>
            <person name="Miller A.N."/>
            <person name="Grigoriev I.V."/>
            <person name="Debuchy R."/>
            <person name="Gladieux P."/>
            <person name="Hiltunen Thoren M."/>
            <person name="Johannesson H."/>
        </authorList>
    </citation>
    <scope>NUCLEOTIDE SEQUENCE</scope>
    <source>
        <strain evidence="3">CBS 315.58</strain>
    </source>
</reference>
<keyword evidence="4" id="KW-1185">Reference proteome</keyword>
<dbReference type="Proteomes" id="UP001303160">
    <property type="component" value="Unassembled WGS sequence"/>
</dbReference>
<protein>
    <submittedName>
        <fullName evidence="3">Uncharacterized protein</fullName>
    </submittedName>
</protein>
<keyword evidence="2" id="KW-0732">Signal</keyword>
<evidence type="ECO:0000313" key="3">
    <source>
        <dbReference type="EMBL" id="KAK4202370.1"/>
    </source>
</evidence>
<feature type="signal peptide" evidence="2">
    <location>
        <begin position="1"/>
        <end position="17"/>
    </location>
</feature>
<evidence type="ECO:0000313" key="4">
    <source>
        <dbReference type="Proteomes" id="UP001303160"/>
    </source>
</evidence>
<feature type="chain" id="PRO_5042965735" evidence="2">
    <location>
        <begin position="18"/>
        <end position="340"/>
    </location>
</feature>
<dbReference type="AlphaFoldDB" id="A0AAN6XNC4"/>
<gene>
    <name evidence="3" type="ORF">QBC40DRAFT_305206</name>
</gene>
<proteinExistence type="predicted"/>
<name>A0AAN6XNC4_9PEZI</name>
<sequence length="340" mass="36755">MLSSLLIGLSAACLAAASPVITDSPKNLLKRHHQTTTVTVTTWASAVTVTQNPSDPTITRPAFITRTVGTPTFTSTITRACLSYSFLYPPEGHGPNTQTYTYQTRSTITIFDAAKRTTTRTVEVIPTVTVTKPTNTVIYYHCPNTLVVSFVDHESLTWSWTQYAAGITHVTVSCLTSSTRSTTIPGITLPTTTKTLADWEYLHDGLTIATKYSVAVLYEAFPTMTELFTSTVCNAGQTVDWTTTVRVTPRQTTRTVTEEGPGCTQSEAGGLERRQGTPVRVETVVYTTVTVVDNTPMTLTGTAVVDVHTAVFTRTRVKYETVTATGEGGIVTVTACGRAE</sequence>
<feature type="region of interest" description="Disordered" evidence="1">
    <location>
        <begin position="252"/>
        <end position="276"/>
    </location>
</feature>